<evidence type="ECO:0008006" key="3">
    <source>
        <dbReference type="Google" id="ProtNLM"/>
    </source>
</evidence>
<evidence type="ECO:0000313" key="2">
    <source>
        <dbReference type="Proteomes" id="UP000295210"/>
    </source>
</evidence>
<organism evidence="1 2">
    <name type="scientific">Acidipila rosea</name>
    <dbReference type="NCBI Taxonomy" id="768535"/>
    <lineage>
        <taxon>Bacteria</taxon>
        <taxon>Pseudomonadati</taxon>
        <taxon>Acidobacteriota</taxon>
        <taxon>Terriglobia</taxon>
        <taxon>Terriglobales</taxon>
        <taxon>Acidobacteriaceae</taxon>
        <taxon>Acidipila</taxon>
    </lineage>
</organism>
<comment type="caution">
    <text evidence="1">The sequence shown here is derived from an EMBL/GenBank/DDBJ whole genome shotgun (WGS) entry which is preliminary data.</text>
</comment>
<sequence>MRCDKCGRNMVKVDRREEMTDLDDDATDGQVADFLAAEMSSDAGAWSVGVIEYHCASCNAYYQIQEDELTNYKSLIVGWHEKAAVEGDYFSRFVFEYLAFIAHLKNNVYFGETRDRSVIQNLKQDFRRQSLYVQSVQSNADLLKAFEALIRELQRSPLRNSSMDLDYPEIDKWWNCSGRKPLDNDSGQGGIIRTPHDWENTIEFWYGVRNNLFHGGKSPNIQRDLFLVEHAYKTLAVFMKSEISALE</sequence>
<protein>
    <recommendedName>
        <fullName evidence="3">Apea-like HEPN domain-containing protein</fullName>
    </recommendedName>
</protein>
<dbReference type="EMBL" id="SMGK01000009">
    <property type="protein sequence ID" value="TCK68487.1"/>
    <property type="molecule type" value="Genomic_DNA"/>
</dbReference>
<reference evidence="1 2" key="1">
    <citation type="submission" date="2019-03" db="EMBL/GenBank/DDBJ databases">
        <title>Genomic Encyclopedia of Type Strains, Phase IV (KMG-IV): sequencing the most valuable type-strain genomes for metagenomic binning, comparative biology and taxonomic classification.</title>
        <authorList>
            <person name="Goeker M."/>
        </authorList>
    </citation>
    <scope>NUCLEOTIDE SEQUENCE [LARGE SCALE GENOMIC DNA]</scope>
    <source>
        <strain evidence="1 2">DSM 103428</strain>
    </source>
</reference>
<proteinExistence type="predicted"/>
<name>A0A4R1KUV8_9BACT</name>
<gene>
    <name evidence="1" type="ORF">C7378_3566</name>
</gene>
<evidence type="ECO:0000313" key="1">
    <source>
        <dbReference type="EMBL" id="TCK68487.1"/>
    </source>
</evidence>
<accession>A0A4R1KUV8</accession>
<dbReference type="Proteomes" id="UP000295210">
    <property type="component" value="Unassembled WGS sequence"/>
</dbReference>
<dbReference type="AlphaFoldDB" id="A0A4R1KUV8"/>
<keyword evidence="2" id="KW-1185">Reference proteome</keyword>